<feature type="region of interest" description="Disordered" evidence="8">
    <location>
        <begin position="1398"/>
        <end position="1451"/>
    </location>
</feature>
<keyword evidence="5" id="KW-0287">Flowering</keyword>
<keyword evidence="7" id="KW-0539">Nucleus</keyword>
<dbReference type="EMBL" id="JBAMMX010000019">
    <property type="protein sequence ID" value="KAK6921459.1"/>
    <property type="molecule type" value="Genomic_DNA"/>
</dbReference>
<name>A0AAN8UVH9_9MAGN</name>
<feature type="region of interest" description="Disordered" evidence="8">
    <location>
        <begin position="561"/>
        <end position="606"/>
    </location>
</feature>
<feature type="compositionally biased region" description="Polar residues" evidence="8">
    <location>
        <begin position="336"/>
        <end position="345"/>
    </location>
</feature>
<evidence type="ECO:0000256" key="5">
    <source>
        <dbReference type="ARBA" id="ARBA00023089"/>
    </source>
</evidence>
<dbReference type="Gene3D" id="2.30.30.140">
    <property type="match status" value="1"/>
</dbReference>
<feature type="region of interest" description="Disordered" evidence="8">
    <location>
        <begin position="150"/>
        <end position="169"/>
    </location>
</feature>
<dbReference type="GO" id="GO:0006397">
    <property type="term" value="P:mRNA processing"/>
    <property type="evidence" value="ECO:0007669"/>
    <property type="project" value="UniProtKB-KW"/>
</dbReference>
<dbReference type="GO" id="GO:0009908">
    <property type="term" value="P:flower development"/>
    <property type="evidence" value="ECO:0007669"/>
    <property type="project" value="UniProtKB-KW"/>
</dbReference>
<protein>
    <submittedName>
        <fullName evidence="11">CID domain</fullName>
    </submittedName>
</protein>
<evidence type="ECO:0000256" key="8">
    <source>
        <dbReference type="SAM" id="MobiDB-lite"/>
    </source>
</evidence>
<evidence type="ECO:0000256" key="2">
    <source>
        <dbReference type="ARBA" id="ARBA00022473"/>
    </source>
</evidence>
<feature type="domain" description="PWWP" evidence="9">
    <location>
        <begin position="20"/>
        <end position="77"/>
    </location>
</feature>
<dbReference type="PROSITE" id="PS51391">
    <property type="entry name" value="CID"/>
    <property type="match status" value="1"/>
</dbReference>
<feature type="compositionally biased region" description="Polar residues" evidence="8">
    <location>
        <begin position="561"/>
        <end position="581"/>
    </location>
</feature>
<feature type="domain" description="CID" evidence="10">
    <location>
        <begin position="892"/>
        <end position="1033"/>
    </location>
</feature>
<reference evidence="11 12" key="1">
    <citation type="submission" date="2023-12" db="EMBL/GenBank/DDBJ databases">
        <title>A high-quality genome assembly for Dillenia turbinata (Dilleniales).</title>
        <authorList>
            <person name="Chanderbali A."/>
        </authorList>
    </citation>
    <scope>NUCLEOTIDE SEQUENCE [LARGE SCALE GENOMIC DNA]</scope>
    <source>
        <strain evidence="11">LSX21</strain>
        <tissue evidence="11">Leaf</tissue>
    </source>
</reference>
<dbReference type="PROSITE" id="PS50812">
    <property type="entry name" value="PWWP"/>
    <property type="match status" value="1"/>
</dbReference>
<feature type="compositionally biased region" description="Pro residues" evidence="8">
    <location>
        <begin position="1180"/>
        <end position="1241"/>
    </location>
</feature>
<dbReference type="PANTHER" id="PTHR12550">
    <property type="entry name" value="HEPATOMA-DERIVED GROWTH FACTOR-RELATED"/>
    <property type="match status" value="1"/>
</dbReference>
<keyword evidence="6" id="KW-0804">Transcription</keyword>
<feature type="region of interest" description="Disordered" evidence="8">
    <location>
        <begin position="113"/>
        <end position="139"/>
    </location>
</feature>
<feature type="compositionally biased region" description="Low complexity" evidence="8">
    <location>
        <begin position="210"/>
        <end position="219"/>
    </location>
</feature>
<feature type="compositionally biased region" description="Basic and acidic residues" evidence="8">
    <location>
        <begin position="1141"/>
        <end position="1150"/>
    </location>
</feature>
<evidence type="ECO:0000256" key="3">
    <source>
        <dbReference type="ARBA" id="ARBA00022664"/>
    </source>
</evidence>
<evidence type="ECO:0000313" key="11">
    <source>
        <dbReference type="EMBL" id="KAK6921459.1"/>
    </source>
</evidence>
<feature type="compositionally biased region" description="Basic and acidic residues" evidence="8">
    <location>
        <begin position="506"/>
        <end position="523"/>
    </location>
</feature>
<accession>A0AAN8UVH9</accession>
<dbReference type="SUPFAM" id="SSF63748">
    <property type="entry name" value="Tudor/PWWP/MBT"/>
    <property type="match status" value="1"/>
</dbReference>
<dbReference type="InterPro" id="IPR008942">
    <property type="entry name" value="ENTH_VHS"/>
</dbReference>
<feature type="compositionally biased region" description="Polar residues" evidence="8">
    <location>
        <begin position="851"/>
        <end position="867"/>
    </location>
</feature>
<dbReference type="CDD" id="cd20147">
    <property type="entry name" value="PWWP_HULK"/>
    <property type="match status" value="1"/>
</dbReference>
<evidence type="ECO:0000256" key="4">
    <source>
        <dbReference type="ARBA" id="ARBA00023015"/>
    </source>
</evidence>
<feature type="compositionally biased region" description="Polar residues" evidence="8">
    <location>
        <begin position="733"/>
        <end position="742"/>
    </location>
</feature>
<dbReference type="Proteomes" id="UP001370490">
    <property type="component" value="Unassembled WGS sequence"/>
</dbReference>
<feature type="compositionally biased region" description="Basic and acidic residues" evidence="8">
    <location>
        <begin position="365"/>
        <end position="379"/>
    </location>
</feature>
<gene>
    <name evidence="11" type="ORF">RJ641_011966</name>
</gene>
<evidence type="ECO:0000259" key="10">
    <source>
        <dbReference type="PROSITE" id="PS51391"/>
    </source>
</evidence>
<feature type="region of interest" description="Disordered" evidence="8">
    <location>
        <begin position="682"/>
        <end position="747"/>
    </location>
</feature>
<evidence type="ECO:0000256" key="7">
    <source>
        <dbReference type="ARBA" id="ARBA00023242"/>
    </source>
</evidence>
<dbReference type="FunFam" id="1.25.40.90:FF:000037">
    <property type="entry name" value="Enhancer of ag-4 2"/>
    <property type="match status" value="1"/>
</dbReference>
<keyword evidence="3" id="KW-0507">mRNA processing</keyword>
<evidence type="ECO:0000256" key="6">
    <source>
        <dbReference type="ARBA" id="ARBA00023163"/>
    </source>
</evidence>
<comment type="caution">
    <text evidence="11">The sequence shown here is derived from an EMBL/GenBank/DDBJ whole genome shotgun (WGS) entry which is preliminary data.</text>
</comment>
<dbReference type="Pfam" id="PF04818">
    <property type="entry name" value="CID"/>
    <property type="match status" value="1"/>
</dbReference>
<feature type="compositionally biased region" description="Polar residues" evidence="8">
    <location>
        <begin position="1152"/>
        <end position="1167"/>
    </location>
</feature>
<feature type="compositionally biased region" description="Basic and acidic residues" evidence="8">
    <location>
        <begin position="220"/>
        <end position="234"/>
    </location>
</feature>
<evidence type="ECO:0000256" key="1">
    <source>
        <dbReference type="ARBA" id="ARBA00004123"/>
    </source>
</evidence>
<comment type="subcellular location">
    <subcellularLocation>
        <location evidence="1">Nucleus</location>
    </subcellularLocation>
</comment>
<dbReference type="SMART" id="SM00582">
    <property type="entry name" value="RPR"/>
    <property type="match status" value="1"/>
</dbReference>
<feature type="region of interest" description="Disordered" evidence="8">
    <location>
        <begin position="822"/>
        <end position="892"/>
    </location>
</feature>
<feature type="compositionally biased region" description="Low complexity" evidence="8">
    <location>
        <begin position="1242"/>
        <end position="1254"/>
    </location>
</feature>
<evidence type="ECO:0000313" key="12">
    <source>
        <dbReference type="Proteomes" id="UP001370490"/>
    </source>
</evidence>
<feature type="compositionally biased region" description="Polar residues" evidence="8">
    <location>
        <begin position="822"/>
        <end position="840"/>
    </location>
</feature>
<keyword evidence="2" id="KW-0217">Developmental protein</keyword>
<keyword evidence="12" id="KW-1185">Reference proteome</keyword>
<feature type="region of interest" description="Disordered" evidence="8">
    <location>
        <begin position="1084"/>
        <end position="1272"/>
    </location>
</feature>
<evidence type="ECO:0000259" key="9">
    <source>
        <dbReference type="PROSITE" id="PS50812"/>
    </source>
</evidence>
<dbReference type="InterPro" id="IPR000313">
    <property type="entry name" value="PWWP_dom"/>
</dbReference>
<feature type="region of interest" description="Disordered" evidence="8">
    <location>
        <begin position="192"/>
        <end position="531"/>
    </location>
</feature>
<dbReference type="PANTHER" id="PTHR12550:SF70">
    <property type="entry name" value="JIL-1 ANCHORING AND STABILIZING PROTEIN, ISOFORM A"/>
    <property type="match status" value="1"/>
</dbReference>
<keyword evidence="4" id="KW-0805">Transcription regulation</keyword>
<sequence>MAPARKKGANKAKAKSQLSLGDLVLAKVKGFPAWPAKISDPEDWERTPDPKKYFVQFFGTSEIAFVAPADIQAFTSESRNKLTARCQGKTVKYFAQAVKEICEAFEESQCKNSGDLGDDIDRSAPGSEAPDSDGSEADGMEVDLKEQVSLAKAKGEDEDEGLGGGESVSKQCFIKGDTEVEDIKSTVACNVNRSNKSSDGEPCFPKEEITSTASLADTSSLKEEALSDEPKDGVLRIQRSKGSMKRMTTSQGNPSSDGEGDSLGSSRAKHMIGVHKVLINGQKGNKMVTGSKRASGNLGEVRQSGNSSQRSAKYDYSSVHNETPKHGEDLVDGQNVKISSQNSKKVPSPDSLEVDNNNAKKAKNMLKDRKHFEDCDNVKSEAVSNSKDCKRGVDEDKGTQLGHGKHGLGSKKDSHPSKRLKRVDVVGDNAQKSLLKKKNGSSSAKESDREEDHTEMRSSATCVKAEKRLTLREQGVSGSNTSSDDAVLPLTKRRRRASKAMSDSDSSDRVEKVKDDFSSDKHVKSPATQIHRKRRAVCRFVDDDEDEEPKTPVHVGFSTTVNAQLSLTDPRKNSTARQENLSHPKHAVGDLGRPEDSPLKESILPAKSANESVSSILLEALEKRPAKAIATISVTSSPGKLGSEGSASKDAKPILVSPMKSPPAVVGAGAKQVVEPEDAKLPCKVSGSGAQKRAQAGSGKGSGVVSNSLNPSHNHLAIQKNRPVSSGERSKVTSKAPNSKMTDSGILANNLIGNSSLSGERLETAGDDRNSLLVDSKIEDSVTSMKHLIAAAQAKRKEAHSKNVSVGYPSLGVLSAADFQGGSPNTASAAQPLFSGSSHAGQPDLMGHPHSSPTAQGHPISSQNQLQGEELEERRVSSGHRTAGGSLSGDTEAAVARDAFEGMIETLSRTKESIGRATRLAIDCAKYGIANEVVELLIRKLENESSYHRRVDLFFLVDSITQCSHSQKGIAGASYIPTVQAALPRLLGAAAPPGAGARENRRQCLKVLRLWLERKILPESLIRRYMDDIGGPNDDVTSGFTLRRPSRAERAVDDPIREMEGMLVDEYGSNATFQLPGFLSSHVFDDEEDDFPGSLCNDISSASPVQPDCGPTQPEMVTATPSDRRHHILEDVDGELEMEDVSGHPKEERASVNGSSEMNLQLQSSDNFLEPDSNISDELPPLPEGSPPLPLDSPPSPPPLPPSSPPPSLPPLPPSSPLPHPPPPPPPPSQLPLPLLPPSGPPSSITLQPSLVPQPSGPPPSMPPQSSVPASPRLVYQPSVQHEYCGNASGNQLVQMPGSIAHGNRIDVAVTSETFPRQSPCYIQTGASSMRDSSGFNPSRTLEYAGNEMYTHAQASQPNPQFQPSSTPFTQGPYHPTVPSHPPSVHYSYPMPVAQQHPQHAFSRPYSMPSHPDGQRQYNDEQWRIPPREFNADNQHGGWMGAGRAPSCSEV</sequence>
<proteinExistence type="predicted"/>
<dbReference type="InterPro" id="IPR006569">
    <property type="entry name" value="CID_dom"/>
</dbReference>
<dbReference type="GO" id="GO:0005634">
    <property type="term" value="C:nucleus"/>
    <property type="evidence" value="ECO:0007669"/>
    <property type="project" value="UniProtKB-SubCell"/>
</dbReference>
<feature type="compositionally biased region" description="Basic and acidic residues" evidence="8">
    <location>
        <begin position="387"/>
        <end position="398"/>
    </location>
</feature>
<dbReference type="Gene3D" id="1.25.40.90">
    <property type="match status" value="1"/>
</dbReference>
<feature type="compositionally biased region" description="Basic and acidic residues" evidence="8">
    <location>
        <begin position="196"/>
        <end position="209"/>
    </location>
</feature>
<dbReference type="Pfam" id="PF00855">
    <property type="entry name" value="PWWP"/>
    <property type="match status" value="1"/>
</dbReference>
<dbReference type="SMART" id="SM00293">
    <property type="entry name" value="PWWP"/>
    <property type="match status" value="1"/>
</dbReference>
<organism evidence="11 12">
    <name type="scientific">Dillenia turbinata</name>
    <dbReference type="NCBI Taxonomy" id="194707"/>
    <lineage>
        <taxon>Eukaryota</taxon>
        <taxon>Viridiplantae</taxon>
        <taxon>Streptophyta</taxon>
        <taxon>Embryophyta</taxon>
        <taxon>Tracheophyta</taxon>
        <taxon>Spermatophyta</taxon>
        <taxon>Magnoliopsida</taxon>
        <taxon>eudicotyledons</taxon>
        <taxon>Gunneridae</taxon>
        <taxon>Pentapetalae</taxon>
        <taxon>Dilleniales</taxon>
        <taxon>Dilleniaceae</taxon>
        <taxon>Dillenia</taxon>
    </lineage>
</organism>
<feature type="region of interest" description="Disordered" evidence="8">
    <location>
        <begin position="636"/>
        <end position="655"/>
    </location>
</feature>
<feature type="compositionally biased region" description="Acidic residues" evidence="8">
    <location>
        <begin position="1131"/>
        <end position="1140"/>
    </location>
</feature>
<feature type="compositionally biased region" description="Acidic residues" evidence="8">
    <location>
        <begin position="130"/>
        <end position="139"/>
    </location>
</feature>
<feature type="compositionally biased region" description="Basic and acidic residues" evidence="8">
    <location>
        <begin position="445"/>
        <end position="456"/>
    </location>
</feature>
<feature type="compositionally biased region" description="Basic and acidic residues" evidence="8">
    <location>
        <begin position="1418"/>
        <end position="1431"/>
    </location>
</feature>